<keyword evidence="1" id="KW-1133">Transmembrane helix</keyword>
<evidence type="ECO:0000256" key="1">
    <source>
        <dbReference type="SAM" id="Phobius"/>
    </source>
</evidence>
<organism evidence="2">
    <name type="scientific">Neisseria meningitidis alpha522</name>
    <dbReference type="NCBI Taxonomy" id="996307"/>
    <lineage>
        <taxon>Bacteria</taxon>
        <taxon>Pseudomonadati</taxon>
        <taxon>Pseudomonadota</taxon>
        <taxon>Betaproteobacteria</taxon>
        <taxon>Neisseriales</taxon>
        <taxon>Neisseriaceae</taxon>
        <taxon>Neisseria</taxon>
    </lineage>
</organism>
<protein>
    <submittedName>
        <fullName evidence="2">Uncharacterized protein</fullName>
    </submittedName>
</protein>
<dbReference type="AlphaFoldDB" id="I4E5I4"/>
<reference evidence="2" key="1">
    <citation type="submission" date="2011-03" db="EMBL/GenBank/DDBJ databases">
        <title>Draft genome of Neisseria meningitidis strain alpha522.</title>
        <authorList>
            <person name="Schoen C."/>
            <person name="Blom J."/>
        </authorList>
    </citation>
    <scope>NUCLEOTIDE SEQUENCE</scope>
    <source>
        <strain evidence="2">Alpha522</strain>
    </source>
</reference>
<name>I4E5I4_NEIME</name>
<sequence>MLLIFFRGFGSLLVLFPGRFFVFLFTFHVYFGFLTEFFNFQAVSASLMAADFR</sequence>
<proteinExistence type="predicted"/>
<accession>I4E5I4</accession>
<dbReference type="EMBL" id="FR845709">
    <property type="protein sequence ID" value="CCA44600.1"/>
    <property type="molecule type" value="Genomic_DNA"/>
</dbReference>
<gene>
    <name evidence="2" type="ORF">NMALPHA522_1059</name>
</gene>
<keyword evidence="1" id="KW-0472">Membrane</keyword>
<feature type="transmembrane region" description="Helical" evidence="1">
    <location>
        <begin position="12"/>
        <end position="31"/>
    </location>
</feature>
<keyword evidence="1" id="KW-0812">Transmembrane</keyword>
<evidence type="ECO:0000313" key="2">
    <source>
        <dbReference type="EMBL" id="CCA44600.1"/>
    </source>
</evidence>